<dbReference type="STRING" id="1817832.A3J48_03890"/>
<dbReference type="CDD" id="cd06782">
    <property type="entry name" value="cpPDZ_CPP-like"/>
    <property type="match status" value="1"/>
</dbReference>
<evidence type="ECO:0000259" key="7">
    <source>
        <dbReference type="PROSITE" id="PS50106"/>
    </source>
</evidence>
<evidence type="ECO:0000256" key="5">
    <source>
        <dbReference type="RuleBase" id="RU004404"/>
    </source>
</evidence>
<evidence type="ECO:0000256" key="6">
    <source>
        <dbReference type="SAM" id="Phobius"/>
    </source>
</evidence>
<dbReference type="PANTHER" id="PTHR32060">
    <property type="entry name" value="TAIL-SPECIFIC PROTEASE"/>
    <property type="match status" value="1"/>
</dbReference>
<dbReference type="Pfam" id="PF17820">
    <property type="entry name" value="PDZ_6"/>
    <property type="match status" value="1"/>
</dbReference>
<dbReference type="Pfam" id="PF03572">
    <property type="entry name" value="Peptidase_S41"/>
    <property type="match status" value="1"/>
</dbReference>
<dbReference type="GO" id="GO:0008236">
    <property type="term" value="F:serine-type peptidase activity"/>
    <property type="evidence" value="ECO:0007669"/>
    <property type="project" value="UniProtKB-KW"/>
</dbReference>
<dbReference type="PROSITE" id="PS50106">
    <property type="entry name" value="PDZ"/>
    <property type="match status" value="1"/>
</dbReference>
<evidence type="ECO:0000256" key="2">
    <source>
        <dbReference type="ARBA" id="ARBA00022670"/>
    </source>
</evidence>
<dbReference type="GO" id="GO:0007165">
    <property type="term" value="P:signal transduction"/>
    <property type="evidence" value="ECO:0007669"/>
    <property type="project" value="TreeGrafter"/>
</dbReference>
<dbReference type="EMBL" id="MFES01000013">
    <property type="protein sequence ID" value="OGE86074.1"/>
    <property type="molecule type" value="Genomic_DNA"/>
</dbReference>
<dbReference type="SUPFAM" id="SSF52096">
    <property type="entry name" value="ClpP/crotonase"/>
    <property type="match status" value="1"/>
</dbReference>
<sequence>MTEGEPLETEKLSELKKNNKKKALLTIGVVFLVLASFVAGSNSADSLNLERLGIRVINQEPPGDVTTVDYGLLWETLAVINDQYVDKPVDQKQLMYGAVEGLLRALKDPHSTFLDPEENRQFLDDLEGNFEGIGAEISLKDESITVVAPLPGTPAEKAGVLSQDIILKIDDEETFDMSLEDAVSKIRGPKGTTVVLTVLHKGDRETREISIKRDEIHIESVISEVRMAGSRKVGIIKLTRFGPDTKTRLEQVIPDFKRQGIDRVILDLRNNPGGLLDSAVEVSSFWVSGDKVVLKELDADKKEFKYHSKGDGQLAAWKTVVLINGGSASASEIVTGALQDHKLAVVVGEKSYGKGSVQDLIDVGEGASVKITIAKWLTPNGRSIDKQGLEPDVEVEMTLEDYENDRDPQMEKALELASQ</sequence>
<evidence type="ECO:0000256" key="3">
    <source>
        <dbReference type="ARBA" id="ARBA00022801"/>
    </source>
</evidence>
<dbReference type="InterPro" id="IPR055210">
    <property type="entry name" value="CtpA/B_N"/>
</dbReference>
<name>A0A1F5P8H2_9BACT</name>
<accession>A0A1F5P8H2</accession>
<dbReference type="FunFam" id="2.30.42.10:FF:000063">
    <property type="entry name" value="Peptidase, S41 family"/>
    <property type="match status" value="1"/>
</dbReference>
<feature type="domain" description="PDZ" evidence="7">
    <location>
        <begin position="127"/>
        <end position="201"/>
    </location>
</feature>
<dbReference type="Gene3D" id="2.30.42.10">
    <property type="match status" value="1"/>
</dbReference>
<dbReference type="GO" id="GO:0004175">
    <property type="term" value="F:endopeptidase activity"/>
    <property type="evidence" value="ECO:0007669"/>
    <property type="project" value="TreeGrafter"/>
</dbReference>
<evidence type="ECO:0000256" key="4">
    <source>
        <dbReference type="ARBA" id="ARBA00022825"/>
    </source>
</evidence>
<evidence type="ECO:0000313" key="8">
    <source>
        <dbReference type="EMBL" id="OGE86074.1"/>
    </source>
</evidence>
<dbReference type="Gene3D" id="3.90.226.10">
    <property type="entry name" value="2-enoyl-CoA Hydratase, Chain A, domain 1"/>
    <property type="match status" value="1"/>
</dbReference>
<keyword evidence="3 5" id="KW-0378">Hydrolase</keyword>
<protein>
    <recommendedName>
        <fullName evidence="7">PDZ domain-containing protein</fullName>
    </recommendedName>
</protein>
<evidence type="ECO:0000313" key="9">
    <source>
        <dbReference type="Proteomes" id="UP000176786"/>
    </source>
</evidence>
<comment type="similarity">
    <text evidence="1 5">Belongs to the peptidase S41A family.</text>
</comment>
<gene>
    <name evidence="8" type="ORF">A3J48_03890</name>
</gene>
<dbReference type="AlphaFoldDB" id="A0A1F5P8H2"/>
<reference evidence="8 9" key="1">
    <citation type="journal article" date="2016" name="Nat. Commun.">
        <title>Thousands of microbial genomes shed light on interconnected biogeochemical processes in an aquifer system.</title>
        <authorList>
            <person name="Anantharaman K."/>
            <person name="Brown C.T."/>
            <person name="Hug L.A."/>
            <person name="Sharon I."/>
            <person name="Castelle C.J."/>
            <person name="Probst A.J."/>
            <person name="Thomas B.C."/>
            <person name="Singh A."/>
            <person name="Wilkins M.J."/>
            <person name="Karaoz U."/>
            <person name="Brodie E.L."/>
            <person name="Williams K.H."/>
            <person name="Hubbard S.S."/>
            <person name="Banfield J.F."/>
        </authorList>
    </citation>
    <scope>NUCLEOTIDE SEQUENCE [LARGE SCALE GENOMIC DNA]</scope>
</reference>
<proteinExistence type="inferred from homology"/>
<dbReference type="InterPro" id="IPR005151">
    <property type="entry name" value="Tail-specific_protease"/>
</dbReference>
<dbReference type="InterPro" id="IPR036034">
    <property type="entry name" value="PDZ_sf"/>
</dbReference>
<dbReference type="PANTHER" id="PTHR32060:SF30">
    <property type="entry name" value="CARBOXY-TERMINAL PROCESSING PROTEASE CTPA"/>
    <property type="match status" value="1"/>
</dbReference>
<organism evidence="8 9">
    <name type="scientific">Candidatus Doudnabacteria bacterium RIFCSPHIGHO2_02_FULL_46_11</name>
    <dbReference type="NCBI Taxonomy" id="1817832"/>
    <lineage>
        <taxon>Bacteria</taxon>
        <taxon>Candidatus Doudnaibacteriota</taxon>
    </lineage>
</organism>
<keyword evidence="6" id="KW-1133">Transmembrane helix</keyword>
<dbReference type="InterPro" id="IPR041489">
    <property type="entry name" value="PDZ_6"/>
</dbReference>
<dbReference type="CDD" id="cd07560">
    <property type="entry name" value="Peptidase_S41_CPP"/>
    <property type="match status" value="1"/>
</dbReference>
<dbReference type="InterPro" id="IPR004447">
    <property type="entry name" value="Peptidase_S41A"/>
</dbReference>
<keyword evidence="6" id="KW-0812">Transmembrane</keyword>
<dbReference type="Pfam" id="PF22694">
    <property type="entry name" value="CtpB_N-like"/>
    <property type="match status" value="1"/>
</dbReference>
<feature type="transmembrane region" description="Helical" evidence="6">
    <location>
        <begin position="23"/>
        <end position="41"/>
    </location>
</feature>
<dbReference type="Proteomes" id="UP000176786">
    <property type="component" value="Unassembled WGS sequence"/>
</dbReference>
<keyword evidence="6" id="KW-0472">Membrane</keyword>
<dbReference type="SMART" id="SM00228">
    <property type="entry name" value="PDZ"/>
    <property type="match status" value="1"/>
</dbReference>
<keyword evidence="4 5" id="KW-0720">Serine protease</keyword>
<dbReference type="InterPro" id="IPR029045">
    <property type="entry name" value="ClpP/crotonase-like_dom_sf"/>
</dbReference>
<dbReference type="InterPro" id="IPR001478">
    <property type="entry name" value="PDZ"/>
</dbReference>
<dbReference type="GO" id="GO:0030288">
    <property type="term" value="C:outer membrane-bounded periplasmic space"/>
    <property type="evidence" value="ECO:0007669"/>
    <property type="project" value="TreeGrafter"/>
</dbReference>
<dbReference type="NCBIfam" id="TIGR00225">
    <property type="entry name" value="prc"/>
    <property type="match status" value="1"/>
</dbReference>
<comment type="caution">
    <text evidence="8">The sequence shown here is derived from an EMBL/GenBank/DDBJ whole genome shotgun (WGS) entry which is preliminary data.</text>
</comment>
<evidence type="ECO:0000256" key="1">
    <source>
        <dbReference type="ARBA" id="ARBA00009179"/>
    </source>
</evidence>
<dbReference type="Gene3D" id="3.30.750.44">
    <property type="match status" value="1"/>
</dbReference>
<dbReference type="GO" id="GO:0006508">
    <property type="term" value="P:proteolysis"/>
    <property type="evidence" value="ECO:0007669"/>
    <property type="project" value="UniProtKB-KW"/>
</dbReference>
<dbReference type="SMART" id="SM00245">
    <property type="entry name" value="TSPc"/>
    <property type="match status" value="1"/>
</dbReference>
<dbReference type="SUPFAM" id="SSF50156">
    <property type="entry name" value="PDZ domain-like"/>
    <property type="match status" value="1"/>
</dbReference>
<keyword evidence="2 5" id="KW-0645">Protease</keyword>